<evidence type="ECO:0008006" key="5">
    <source>
        <dbReference type="Google" id="ProtNLM"/>
    </source>
</evidence>
<dbReference type="EMBL" id="JBHTNU010000004">
    <property type="protein sequence ID" value="MFD1426437.1"/>
    <property type="molecule type" value="Genomic_DNA"/>
</dbReference>
<feature type="compositionally biased region" description="Basic and acidic residues" evidence="1">
    <location>
        <begin position="8"/>
        <end position="41"/>
    </location>
</feature>
<evidence type="ECO:0000313" key="4">
    <source>
        <dbReference type="Proteomes" id="UP001597282"/>
    </source>
</evidence>
<feature type="region of interest" description="Disordered" evidence="1">
    <location>
        <begin position="1"/>
        <end position="55"/>
    </location>
</feature>
<dbReference type="Proteomes" id="UP001597282">
    <property type="component" value="Unassembled WGS sequence"/>
</dbReference>
<reference evidence="4" key="1">
    <citation type="journal article" date="2019" name="Int. J. Syst. Evol. Microbiol.">
        <title>The Global Catalogue of Microorganisms (GCM) 10K type strain sequencing project: providing services to taxonomists for standard genome sequencing and annotation.</title>
        <authorList>
            <consortium name="The Broad Institute Genomics Platform"/>
            <consortium name="The Broad Institute Genome Sequencing Center for Infectious Disease"/>
            <person name="Wu L."/>
            <person name="Ma J."/>
        </authorList>
    </citation>
    <scope>NUCLEOTIDE SEQUENCE [LARGE SCALE GENOMIC DNA]</scope>
    <source>
        <strain evidence="4">S1</strain>
    </source>
</reference>
<keyword evidence="2" id="KW-1133">Transmembrane helix</keyword>
<organism evidence="3 4">
    <name type="scientific">Kroppenstedtia sanguinis</name>
    <dbReference type="NCBI Taxonomy" id="1380684"/>
    <lineage>
        <taxon>Bacteria</taxon>
        <taxon>Bacillati</taxon>
        <taxon>Bacillota</taxon>
        <taxon>Bacilli</taxon>
        <taxon>Bacillales</taxon>
        <taxon>Thermoactinomycetaceae</taxon>
        <taxon>Kroppenstedtia</taxon>
    </lineage>
</organism>
<keyword evidence="4" id="KW-1185">Reference proteome</keyword>
<keyword evidence="2" id="KW-0472">Membrane</keyword>
<comment type="caution">
    <text evidence="3">The sequence shown here is derived from an EMBL/GenBank/DDBJ whole genome shotgun (WGS) entry which is preliminary data.</text>
</comment>
<proteinExistence type="predicted"/>
<feature type="compositionally biased region" description="Basic and acidic residues" evidence="1">
    <location>
        <begin position="128"/>
        <end position="156"/>
    </location>
</feature>
<keyword evidence="2" id="KW-0812">Transmembrane</keyword>
<name>A0ABW4C7S2_9BACL</name>
<feature type="transmembrane region" description="Helical" evidence="2">
    <location>
        <begin position="93"/>
        <end position="117"/>
    </location>
</feature>
<evidence type="ECO:0000256" key="2">
    <source>
        <dbReference type="SAM" id="Phobius"/>
    </source>
</evidence>
<sequence>MKPRINVRAKDATITEPLNQKRETDRENRQTGGRDFRRRGEGGALLPEGRPPGWKRPLEWALREVEEGDPIGWGSPYSGRRPRKGGEDKRLRSILVAVSSAVLLGILMGGLILNLFFSEEPDLSTRSIDSHMRRGPVDAEESRAQESKAQVEEKKQASKKKSSAKSLQLPVLQAVLVQGGNFKEKAGALETVRKYRSEGWAAVTTEDPPYRIYHGVGLDREASRKLTEVLEKKDSKTYVKSVQLGKGAIPRSSIPDSHGKNLVTWLNHGHQMFQLLGKKTAEGLVSEKKEVSLEPVWSEVLQHYNRLVQTAPQLEKGIPAKAKPQLVQMVRGMDQVVQSGQTNPKQLESAMLWQMQEGLIRYALAYEKFVEALR</sequence>
<feature type="region of interest" description="Disordered" evidence="1">
    <location>
        <begin position="127"/>
        <end position="163"/>
    </location>
</feature>
<evidence type="ECO:0000256" key="1">
    <source>
        <dbReference type="SAM" id="MobiDB-lite"/>
    </source>
</evidence>
<accession>A0ABW4C7S2</accession>
<protein>
    <recommendedName>
        <fullName evidence="5">Sporulation related domain-containing protein</fullName>
    </recommendedName>
</protein>
<gene>
    <name evidence="3" type="ORF">ACFQ4Y_05730</name>
</gene>
<evidence type="ECO:0000313" key="3">
    <source>
        <dbReference type="EMBL" id="MFD1426437.1"/>
    </source>
</evidence>